<evidence type="ECO:0000313" key="5">
    <source>
        <dbReference type="EMBL" id="OLF07947.1"/>
    </source>
</evidence>
<evidence type="ECO:0000256" key="3">
    <source>
        <dbReference type="ARBA" id="ARBA00022898"/>
    </source>
</evidence>
<dbReference type="AlphaFoldDB" id="A0A1Q8C0R4"/>
<proteinExistence type="inferred from homology"/>
<dbReference type="GO" id="GO:0006567">
    <property type="term" value="P:L-threonine catabolic process"/>
    <property type="evidence" value="ECO:0007669"/>
    <property type="project" value="TreeGrafter"/>
</dbReference>
<comment type="similarity">
    <text evidence="2">Belongs to the threonine aldolase family.</text>
</comment>
<dbReference type="InterPro" id="IPR015424">
    <property type="entry name" value="PyrdxlP-dep_Trfase"/>
</dbReference>
<dbReference type="Gene3D" id="3.90.1150.10">
    <property type="entry name" value="Aspartate Aminotransferase, domain 1"/>
    <property type="match status" value="1"/>
</dbReference>
<dbReference type="RefSeq" id="WP_075130116.1">
    <property type="nucleotide sequence ID" value="NZ_MSIE01000100.1"/>
</dbReference>
<dbReference type="Gene3D" id="3.40.640.10">
    <property type="entry name" value="Type I PLP-dependent aspartate aminotransferase-like (Major domain)"/>
    <property type="match status" value="1"/>
</dbReference>
<name>A0A1Q8C0R4_9PSEU</name>
<feature type="domain" description="Aromatic amino acid beta-eliminating lyase/threonine aldolase" evidence="4">
    <location>
        <begin position="38"/>
        <end position="277"/>
    </location>
</feature>
<evidence type="ECO:0000256" key="1">
    <source>
        <dbReference type="ARBA" id="ARBA00001933"/>
    </source>
</evidence>
<dbReference type="InterPro" id="IPR001597">
    <property type="entry name" value="ArAA_b-elim_lyase/Thr_aldolase"/>
</dbReference>
<keyword evidence="3" id="KW-0663">Pyridoxal phosphate</keyword>
<dbReference type="SUPFAM" id="SSF53383">
    <property type="entry name" value="PLP-dependent transferases"/>
    <property type="match status" value="1"/>
</dbReference>
<sequence length="350" mass="38925">MDFRRSLVNHSPLRRRPEVMLRRMLDRVSADTTVTEPVAELEQRVAELLGKPRALFFPTGTMAQQVALRIHAERTGRPAFTAHRTNHLDLWEQRGYAVVHGLRYVPVGDAHRLLTLEDLTAVGERPGTLLLELPQREIGGDLPAWDDLTAQLDWARRHGAATHLDGARLWEAQPFYDRPHAEIAGLFDTVYVSLYKGLEGIRGGLLAGEDDLIAEAEVWRQRLGGAVPDAWPLALAGLVGLDEQLDRMPAFRDHAVAVAAAISADGTAAVVPDPPRTPLFHIHLPVPPYAARRANREMVEEHGVQVLTYVQSQPLPDRCAFEITVGENAMAFSPEEFVELLRELVERACS</sequence>
<dbReference type="GO" id="GO:0008732">
    <property type="term" value="F:L-allo-threonine aldolase activity"/>
    <property type="evidence" value="ECO:0007669"/>
    <property type="project" value="TreeGrafter"/>
</dbReference>
<dbReference type="EMBL" id="MSIE01000100">
    <property type="protein sequence ID" value="OLF07947.1"/>
    <property type="molecule type" value="Genomic_DNA"/>
</dbReference>
<dbReference type="STRING" id="1912961.BU204_35075"/>
<comment type="cofactor">
    <cofactor evidence="1">
        <name>pyridoxal 5'-phosphate</name>
        <dbReference type="ChEBI" id="CHEBI:597326"/>
    </cofactor>
</comment>
<dbReference type="GO" id="GO:0006545">
    <property type="term" value="P:glycine biosynthetic process"/>
    <property type="evidence" value="ECO:0007669"/>
    <property type="project" value="TreeGrafter"/>
</dbReference>
<dbReference type="PANTHER" id="PTHR48097">
    <property type="entry name" value="L-THREONINE ALDOLASE-RELATED"/>
    <property type="match status" value="1"/>
</dbReference>
<reference evidence="5 6" key="1">
    <citation type="submission" date="2016-12" db="EMBL/GenBank/DDBJ databases">
        <title>The draft genome sequence of Actinophytocola sp. 11-183.</title>
        <authorList>
            <person name="Wang W."/>
            <person name="Yuan L."/>
        </authorList>
    </citation>
    <scope>NUCLEOTIDE SEQUENCE [LARGE SCALE GENOMIC DNA]</scope>
    <source>
        <strain evidence="5 6">11-183</strain>
    </source>
</reference>
<evidence type="ECO:0000313" key="6">
    <source>
        <dbReference type="Proteomes" id="UP000185596"/>
    </source>
</evidence>
<protein>
    <submittedName>
        <fullName evidence="5">Threonine aldolase</fullName>
    </submittedName>
</protein>
<evidence type="ECO:0000259" key="4">
    <source>
        <dbReference type="Pfam" id="PF01212"/>
    </source>
</evidence>
<dbReference type="InterPro" id="IPR015422">
    <property type="entry name" value="PyrdxlP-dep_Trfase_small"/>
</dbReference>
<dbReference type="InterPro" id="IPR015421">
    <property type="entry name" value="PyrdxlP-dep_Trfase_major"/>
</dbReference>
<gene>
    <name evidence="5" type="ORF">BU204_35075</name>
</gene>
<dbReference type="PANTHER" id="PTHR48097:SF9">
    <property type="entry name" value="L-THREONINE ALDOLASE"/>
    <property type="match status" value="1"/>
</dbReference>
<accession>A0A1Q8C0R4</accession>
<keyword evidence="6" id="KW-1185">Reference proteome</keyword>
<dbReference type="OrthoDB" id="9774495at2"/>
<dbReference type="Proteomes" id="UP000185596">
    <property type="component" value="Unassembled WGS sequence"/>
</dbReference>
<evidence type="ECO:0000256" key="2">
    <source>
        <dbReference type="ARBA" id="ARBA00006966"/>
    </source>
</evidence>
<organism evidence="5 6">
    <name type="scientific">Actinophytocola xanthii</name>
    <dbReference type="NCBI Taxonomy" id="1912961"/>
    <lineage>
        <taxon>Bacteria</taxon>
        <taxon>Bacillati</taxon>
        <taxon>Actinomycetota</taxon>
        <taxon>Actinomycetes</taxon>
        <taxon>Pseudonocardiales</taxon>
        <taxon>Pseudonocardiaceae</taxon>
    </lineage>
</organism>
<dbReference type="GO" id="GO:0005829">
    <property type="term" value="C:cytosol"/>
    <property type="evidence" value="ECO:0007669"/>
    <property type="project" value="TreeGrafter"/>
</dbReference>
<comment type="caution">
    <text evidence="5">The sequence shown here is derived from an EMBL/GenBank/DDBJ whole genome shotgun (WGS) entry which is preliminary data.</text>
</comment>
<dbReference type="Pfam" id="PF01212">
    <property type="entry name" value="Beta_elim_lyase"/>
    <property type="match status" value="1"/>
</dbReference>